<feature type="region of interest" description="Disordered" evidence="5">
    <location>
        <begin position="1"/>
        <end position="20"/>
    </location>
</feature>
<keyword evidence="2 6" id="KW-0812">Transmembrane</keyword>
<dbReference type="AlphaFoldDB" id="A0A409YVY9"/>
<keyword evidence="8" id="KW-1185">Reference proteome</keyword>
<dbReference type="OrthoDB" id="10003116at2759"/>
<keyword evidence="4 6" id="KW-0472">Membrane</keyword>
<feature type="region of interest" description="Disordered" evidence="5">
    <location>
        <begin position="124"/>
        <end position="143"/>
    </location>
</feature>
<dbReference type="STRING" id="231916.A0A409YVY9"/>
<feature type="compositionally biased region" description="Low complexity" evidence="5">
    <location>
        <begin position="127"/>
        <end position="137"/>
    </location>
</feature>
<reference evidence="7 8" key="1">
    <citation type="journal article" date="2018" name="Evol. Lett.">
        <title>Horizontal gene cluster transfer increased hallucinogenic mushroom diversity.</title>
        <authorList>
            <person name="Reynolds H.T."/>
            <person name="Vijayakumar V."/>
            <person name="Gluck-Thaler E."/>
            <person name="Korotkin H.B."/>
            <person name="Matheny P.B."/>
            <person name="Slot J.C."/>
        </authorList>
    </citation>
    <scope>NUCLEOTIDE SEQUENCE [LARGE SCALE GENOMIC DNA]</scope>
    <source>
        <strain evidence="7 8">SRW20</strain>
    </source>
</reference>
<feature type="region of interest" description="Disordered" evidence="5">
    <location>
        <begin position="326"/>
        <end position="347"/>
    </location>
</feature>
<dbReference type="PANTHER" id="PTHR13396">
    <property type="entry name" value="NEDD4 FAMILY INTERACTING PROTEIN 1/2"/>
    <property type="match status" value="1"/>
</dbReference>
<dbReference type="GO" id="GO:0030001">
    <property type="term" value="P:metal ion transport"/>
    <property type="evidence" value="ECO:0007669"/>
    <property type="project" value="InterPro"/>
</dbReference>
<accession>A0A409YVY9</accession>
<dbReference type="Proteomes" id="UP000284706">
    <property type="component" value="Unassembled WGS sequence"/>
</dbReference>
<feature type="region of interest" description="Disordered" evidence="5">
    <location>
        <begin position="225"/>
        <end position="297"/>
    </location>
</feature>
<evidence type="ECO:0000313" key="8">
    <source>
        <dbReference type="Proteomes" id="UP000284706"/>
    </source>
</evidence>
<organism evidence="7 8">
    <name type="scientific">Gymnopilus dilepis</name>
    <dbReference type="NCBI Taxonomy" id="231916"/>
    <lineage>
        <taxon>Eukaryota</taxon>
        <taxon>Fungi</taxon>
        <taxon>Dikarya</taxon>
        <taxon>Basidiomycota</taxon>
        <taxon>Agaricomycotina</taxon>
        <taxon>Agaricomycetes</taxon>
        <taxon>Agaricomycetidae</taxon>
        <taxon>Agaricales</taxon>
        <taxon>Agaricineae</taxon>
        <taxon>Hymenogastraceae</taxon>
        <taxon>Gymnopilus</taxon>
    </lineage>
</organism>
<evidence type="ECO:0000256" key="5">
    <source>
        <dbReference type="SAM" id="MobiDB-lite"/>
    </source>
</evidence>
<sequence length="668" mass="73538">MATSYTHSIPTPPFSPQNYRMPDENAENPLKSTINLLDSLVAFYQHERMWVYRTRAVLEDAFPTPPIADATNTYSEPEIASAMAEQEYDAYGNLSGPSQAKEQTRWSRRKKGFKLRIDGIRNRRVIPTQPTSQPQQSGRHSSREQILEMCMLIMIRYPDYSFAHATSLKILGLISSAIGGLPTALPWDAFLSMAHHYAPLPNPTGNHQATQHEREIEMHAAFDYSEEDDEEDHNNSETRPLRPAPTSSELPSRAPGTYDFERVDYDYPPPGSPPPPSATALPNDFGNSNGLVPSSAHVPSHGPPRFWLQRAAARVLPASVLSRVGLAPQRPSGPVGGGTNNDGVFANVTAKPSAPVRVQDGDDTYIVPEDTRPEAPPSYAAAQADAVPPYWETTIHAPFAPDSMGEMVVDSLPTGTLFSFFWNLLVSVSFQFIGFLLTYLLHTSHAARLGSRAGLGVTLIQYGFALRSRLDSTETAGDGLEWNSETPNGNVPVHHHHGMMGNATWSNTPANTAEEQNTIVVTDATTEWLSFFLMTVGWFVLLTSLLGFWRVKRWERGVLASRRDSAATGAAVVQTPGLGIFSQLESSFGLRGVSRTDLLRQGFGFGPSTRHEQDVAVRRAEEGDAGERAQETEPMLSLDPSDPRSRTIIQALANERRLQRDLREAGLL</sequence>
<evidence type="ECO:0008006" key="9">
    <source>
        <dbReference type="Google" id="ProtNLM"/>
    </source>
</evidence>
<dbReference type="GO" id="GO:0005783">
    <property type="term" value="C:endoplasmic reticulum"/>
    <property type="evidence" value="ECO:0007669"/>
    <property type="project" value="TreeGrafter"/>
</dbReference>
<dbReference type="FunCoup" id="A0A409YVY9">
    <property type="interactions" value="97"/>
</dbReference>
<name>A0A409YVY9_9AGAR</name>
<evidence type="ECO:0000256" key="3">
    <source>
        <dbReference type="ARBA" id="ARBA00022989"/>
    </source>
</evidence>
<dbReference type="CDD" id="cd22212">
    <property type="entry name" value="NDFIP-like"/>
    <property type="match status" value="1"/>
</dbReference>
<gene>
    <name evidence="7" type="ORF">CVT26_012630</name>
</gene>
<dbReference type="Pfam" id="PF10176">
    <property type="entry name" value="NEDD4_Bsd2"/>
    <property type="match status" value="1"/>
</dbReference>
<dbReference type="PANTHER" id="PTHR13396:SF5">
    <property type="entry name" value="NEDD4 FAMILY INTERACTING PROTEIN"/>
    <property type="match status" value="1"/>
</dbReference>
<dbReference type="GO" id="GO:0031398">
    <property type="term" value="P:positive regulation of protein ubiquitination"/>
    <property type="evidence" value="ECO:0007669"/>
    <property type="project" value="TreeGrafter"/>
</dbReference>
<feature type="transmembrane region" description="Helical" evidence="6">
    <location>
        <begin position="528"/>
        <end position="549"/>
    </location>
</feature>
<dbReference type="GO" id="GO:0006511">
    <property type="term" value="P:ubiquitin-dependent protein catabolic process"/>
    <property type="evidence" value="ECO:0007669"/>
    <property type="project" value="TreeGrafter"/>
</dbReference>
<comment type="subcellular location">
    <subcellularLocation>
        <location evidence="1">Membrane</location>
        <topology evidence="1">Multi-pass membrane protein</topology>
    </subcellularLocation>
</comment>
<dbReference type="GO" id="GO:0007034">
    <property type="term" value="P:vacuolar transport"/>
    <property type="evidence" value="ECO:0007669"/>
    <property type="project" value="InterPro"/>
</dbReference>
<feature type="transmembrane region" description="Helical" evidence="6">
    <location>
        <begin position="420"/>
        <end position="441"/>
    </location>
</feature>
<dbReference type="GO" id="GO:0048471">
    <property type="term" value="C:perinuclear region of cytoplasm"/>
    <property type="evidence" value="ECO:0007669"/>
    <property type="project" value="TreeGrafter"/>
</dbReference>
<dbReference type="InParanoid" id="A0A409YVY9"/>
<keyword evidence="3 6" id="KW-1133">Transmembrane helix</keyword>
<feature type="region of interest" description="Disordered" evidence="5">
    <location>
        <begin position="604"/>
        <end position="643"/>
    </location>
</feature>
<dbReference type="GO" id="GO:0016020">
    <property type="term" value="C:membrane"/>
    <property type="evidence" value="ECO:0007669"/>
    <property type="project" value="UniProtKB-SubCell"/>
</dbReference>
<evidence type="ECO:0000256" key="1">
    <source>
        <dbReference type="ARBA" id="ARBA00004141"/>
    </source>
</evidence>
<dbReference type="GO" id="GO:0005794">
    <property type="term" value="C:Golgi apparatus"/>
    <property type="evidence" value="ECO:0007669"/>
    <property type="project" value="TreeGrafter"/>
</dbReference>
<feature type="compositionally biased region" description="Pro residues" evidence="5">
    <location>
        <begin position="267"/>
        <end position="277"/>
    </location>
</feature>
<evidence type="ECO:0000256" key="2">
    <source>
        <dbReference type="ARBA" id="ARBA00022692"/>
    </source>
</evidence>
<protein>
    <recommendedName>
        <fullName evidence="9">Metal homeostatis protein bsd2</fullName>
    </recommendedName>
</protein>
<evidence type="ECO:0000256" key="6">
    <source>
        <dbReference type="SAM" id="Phobius"/>
    </source>
</evidence>
<proteinExistence type="predicted"/>
<feature type="compositionally biased region" description="Basic and acidic residues" evidence="5">
    <location>
        <begin position="609"/>
        <end position="631"/>
    </location>
</feature>
<dbReference type="InterPro" id="IPR019325">
    <property type="entry name" value="NEDD4/Bsd2"/>
</dbReference>
<comment type="caution">
    <text evidence="7">The sequence shown here is derived from an EMBL/GenBank/DDBJ whole genome shotgun (WGS) entry which is preliminary data.</text>
</comment>
<dbReference type="EMBL" id="NHYE01000160">
    <property type="protein sequence ID" value="PPR07197.1"/>
    <property type="molecule type" value="Genomic_DNA"/>
</dbReference>
<evidence type="ECO:0000256" key="4">
    <source>
        <dbReference type="ARBA" id="ARBA00023136"/>
    </source>
</evidence>
<evidence type="ECO:0000313" key="7">
    <source>
        <dbReference type="EMBL" id="PPR07197.1"/>
    </source>
</evidence>